<gene>
    <name evidence="1" type="ORF">BpHYR1_008853</name>
</gene>
<keyword evidence="2" id="KW-1185">Reference proteome</keyword>
<dbReference type="Proteomes" id="UP000276133">
    <property type="component" value="Unassembled WGS sequence"/>
</dbReference>
<comment type="caution">
    <text evidence="1">The sequence shown here is derived from an EMBL/GenBank/DDBJ whole genome shotgun (WGS) entry which is preliminary data.</text>
</comment>
<accession>A0A3M7ST00</accession>
<dbReference type="AlphaFoldDB" id="A0A3M7ST00"/>
<organism evidence="1 2">
    <name type="scientific">Brachionus plicatilis</name>
    <name type="common">Marine rotifer</name>
    <name type="synonym">Brachionus muelleri</name>
    <dbReference type="NCBI Taxonomy" id="10195"/>
    <lineage>
        <taxon>Eukaryota</taxon>
        <taxon>Metazoa</taxon>
        <taxon>Spiralia</taxon>
        <taxon>Gnathifera</taxon>
        <taxon>Rotifera</taxon>
        <taxon>Eurotatoria</taxon>
        <taxon>Monogononta</taxon>
        <taxon>Pseudotrocha</taxon>
        <taxon>Ploima</taxon>
        <taxon>Brachionidae</taxon>
        <taxon>Brachionus</taxon>
    </lineage>
</organism>
<reference evidence="1 2" key="1">
    <citation type="journal article" date="2018" name="Sci. Rep.">
        <title>Genomic signatures of local adaptation to the degree of environmental predictability in rotifers.</title>
        <authorList>
            <person name="Franch-Gras L."/>
            <person name="Hahn C."/>
            <person name="Garcia-Roger E.M."/>
            <person name="Carmona M.J."/>
            <person name="Serra M."/>
            <person name="Gomez A."/>
        </authorList>
    </citation>
    <scope>NUCLEOTIDE SEQUENCE [LARGE SCALE GENOMIC DNA]</scope>
    <source>
        <strain evidence="1">HYR1</strain>
    </source>
</reference>
<evidence type="ECO:0000313" key="1">
    <source>
        <dbReference type="EMBL" id="RNA38829.1"/>
    </source>
</evidence>
<sequence length="109" mass="12827">MSKFRFFLDILVFTIFTIFYKKYNIVTPLRILSLDSILSTFCSSRRPVEWTVCHMFSNVCLGDAIMTFRTNEFNLGVETKTLVKFYSNEDWGVSVGIPRCHQIYLFVEE</sequence>
<dbReference type="EMBL" id="REGN01000816">
    <property type="protein sequence ID" value="RNA38829.1"/>
    <property type="molecule type" value="Genomic_DNA"/>
</dbReference>
<evidence type="ECO:0000313" key="2">
    <source>
        <dbReference type="Proteomes" id="UP000276133"/>
    </source>
</evidence>
<protein>
    <submittedName>
        <fullName evidence="1">Uncharacterized protein</fullName>
    </submittedName>
</protein>
<name>A0A3M7ST00_BRAPC</name>
<proteinExistence type="predicted"/>